<dbReference type="EMBL" id="CP045900">
    <property type="protein sequence ID" value="QQP41997.1"/>
    <property type="molecule type" value="Genomic_DNA"/>
</dbReference>
<evidence type="ECO:0000313" key="2">
    <source>
        <dbReference type="EMBL" id="QQP41997.1"/>
    </source>
</evidence>
<dbReference type="AlphaFoldDB" id="A0A7T8K0H4"/>
<proteinExistence type="predicted"/>
<feature type="compositionally biased region" description="Basic and acidic residues" evidence="1">
    <location>
        <begin position="265"/>
        <end position="278"/>
    </location>
</feature>
<organism evidence="2 3">
    <name type="scientific">Caligus rogercresseyi</name>
    <name type="common">Sea louse</name>
    <dbReference type="NCBI Taxonomy" id="217165"/>
    <lineage>
        <taxon>Eukaryota</taxon>
        <taxon>Metazoa</taxon>
        <taxon>Ecdysozoa</taxon>
        <taxon>Arthropoda</taxon>
        <taxon>Crustacea</taxon>
        <taxon>Multicrustacea</taxon>
        <taxon>Hexanauplia</taxon>
        <taxon>Copepoda</taxon>
        <taxon>Siphonostomatoida</taxon>
        <taxon>Caligidae</taxon>
        <taxon>Caligus</taxon>
    </lineage>
</organism>
<keyword evidence="3" id="KW-1185">Reference proteome</keyword>
<evidence type="ECO:0000256" key="1">
    <source>
        <dbReference type="SAM" id="MobiDB-lite"/>
    </source>
</evidence>
<protein>
    <submittedName>
        <fullName evidence="2">Uncharacterized protein</fullName>
    </submittedName>
</protein>
<name>A0A7T8K0H4_CALRO</name>
<reference evidence="3" key="1">
    <citation type="submission" date="2021-01" db="EMBL/GenBank/DDBJ databases">
        <title>Caligus Genome Assembly.</title>
        <authorList>
            <person name="Gallardo-Escarate C."/>
        </authorList>
    </citation>
    <scope>NUCLEOTIDE SEQUENCE [LARGE SCALE GENOMIC DNA]</scope>
</reference>
<feature type="compositionally biased region" description="Polar residues" evidence="1">
    <location>
        <begin position="279"/>
        <end position="310"/>
    </location>
</feature>
<feature type="compositionally biased region" description="Low complexity" evidence="1">
    <location>
        <begin position="184"/>
        <end position="199"/>
    </location>
</feature>
<dbReference type="Proteomes" id="UP000595437">
    <property type="component" value="Chromosome 11"/>
</dbReference>
<feature type="compositionally biased region" description="Polar residues" evidence="1">
    <location>
        <begin position="139"/>
        <end position="175"/>
    </location>
</feature>
<feature type="compositionally biased region" description="Polar residues" evidence="1">
    <location>
        <begin position="211"/>
        <end position="221"/>
    </location>
</feature>
<feature type="region of interest" description="Disordered" evidence="1">
    <location>
        <begin position="139"/>
        <end position="223"/>
    </location>
</feature>
<accession>A0A7T8K0H4</accession>
<gene>
    <name evidence="2" type="ORF">FKW44_016529</name>
</gene>
<sequence>MVDRRKNIKITLSNTFKRVDEDKLVQWMTIFGEVIHHYPKKNPMDKQAEEKYKNYKELWRDGDYIIEMMADPSVIPQLIIFQGVLVKLKFIGVKLQCQRCFCFGHLKQFCEQKRVKSSEYERSLRKFLEERQSVQSSNIGNLVASSNEPFNKEPTSLNDSSSKNMEQLEQSSSERVPSLEKENNNLTENEASTNNEESSFISQREDKDENTNPSNKITTSMAPEVGETIENFCRSASQLTSSDSEQVLHSYCSNKDNESPSLADHQAETSHKVRRENNEPSTNINSTPITKLQENSQQEIHYRTRSQSAGKRSKPDSGCSPDKDKAPCKHPKV</sequence>
<evidence type="ECO:0000313" key="3">
    <source>
        <dbReference type="Proteomes" id="UP000595437"/>
    </source>
</evidence>
<feature type="region of interest" description="Disordered" evidence="1">
    <location>
        <begin position="247"/>
        <end position="333"/>
    </location>
</feature>